<protein>
    <submittedName>
        <fullName evidence="1">Uncharacterized protein</fullName>
    </submittedName>
</protein>
<gene>
    <name evidence="1" type="ORF">N7460_007323</name>
</gene>
<dbReference type="Proteomes" id="UP001219568">
    <property type="component" value="Unassembled WGS sequence"/>
</dbReference>
<dbReference type="AlphaFoldDB" id="A0AAD6I9S6"/>
<sequence>MVQGSQGSPIDSAIEVDTDLPYNASEVRLKQPLDSLYKRSVETDAQCASYNTPSRQLSARQAVCMPEAGPPNYYVQCVDQNGIIKHVWAKCPADSTCYQFPQAATEKPDIGCLRETQVEKGIGSSGNSATIITLDGTYSFGGSSSKRMNFDARTFDVNGNPIQVQEIAQYVNGHFAGSRVQTNVFDNDYLIGEGDKIHFEAERGTMAYVILQWTAKIVG</sequence>
<accession>A0AAD6I9S6</accession>
<reference evidence="1" key="1">
    <citation type="journal article" date="2023" name="IMA Fungus">
        <title>Comparative genomic study of the Penicillium genus elucidates a diverse pangenome and 15 lateral gene transfer events.</title>
        <authorList>
            <person name="Petersen C."/>
            <person name="Sorensen T."/>
            <person name="Nielsen M.R."/>
            <person name="Sondergaard T.E."/>
            <person name="Sorensen J.L."/>
            <person name="Fitzpatrick D.A."/>
            <person name="Frisvad J.C."/>
            <person name="Nielsen K.L."/>
        </authorList>
    </citation>
    <scope>NUCLEOTIDE SEQUENCE</scope>
    <source>
        <strain evidence="1">IBT 15450</strain>
    </source>
</reference>
<name>A0AAD6I9S6_PENCN</name>
<comment type="caution">
    <text evidence="1">The sequence shown here is derived from an EMBL/GenBank/DDBJ whole genome shotgun (WGS) entry which is preliminary data.</text>
</comment>
<reference evidence="1" key="2">
    <citation type="submission" date="2023-01" db="EMBL/GenBank/DDBJ databases">
        <authorList>
            <person name="Petersen C."/>
        </authorList>
    </citation>
    <scope>NUCLEOTIDE SEQUENCE</scope>
    <source>
        <strain evidence="1">IBT 15450</strain>
    </source>
</reference>
<dbReference type="EMBL" id="JAQJZL010000008">
    <property type="protein sequence ID" value="KAJ6038606.1"/>
    <property type="molecule type" value="Genomic_DNA"/>
</dbReference>
<evidence type="ECO:0000313" key="1">
    <source>
        <dbReference type="EMBL" id="KAJ6038606.1"/>
    </source>
</evidence>
<keyword evidence="2" id="KW-1185">Reference proteome</keyword>
<organism evidence="1 2">
    <name type="scientific">Penicillium canescens</name>
    <dbReference type="NCBI Taxonomy" id="5083"/>
    <lineage>
        <taxon>Eukaryota</taxon>
        <taxon>Fungi</taxon>
        <taxon>Dikarya</taxon>
        <taxon>Ascomycota</taxon>
        <taxon>Pezizomycotina</taxon>
        <taxon>Eurotiomycetes</taxon>
        <taxon>Eurotiomycetidae</taxon>
        <taxon>Eurotiales</taxon>
        <taxon>Aspergillaceae</taxon>
        <taxon>Penicillium</taxon>
    </lineage>
</organism>
<proteinExistence type="predicted"/>
<evidence type="ECO:0000313" key="2">
    <source>
        <dbReference type="Proteomes" id="UP001219568"/>
    </source>
</evidence>